<name>A0A645JAA3_9ZZZZ</name>
<feature type="region of interest" description="Disordered" evidence="1">
    <location>
        <begin position="57"/>
        <end position="101"/>
    </location>
</feature>
<proteinExistence type="predicted"/>
<comment type="caution">
    <text evidence="2">The sequence shown here is derived from an EMBL/GenBank/DDBJ whole genome shotgun (WGS) entry which is preliminary data.</text>
</comment>
<reference evidence="2" key="1">
    <citation type="submission" date="2019-08" db="EMBL/GenBank/DDBJ databases">
        <authorList>
            <person name="Kucharzyk K."/>
            <person name="Murdoch R.W."/>
            <person name="Higgins S."/>
            <person name="Loffler F."/>
        </authorList>
    </citation>
    <scope>NUCLEOTIDE SEQUENCE</scope>
</reference>
<accession>A0A645JAA3</accession>
<sequence length="101" mass="10906">MSTVFGFDQSLKLESDKTTRSGAGSGPEKENFPPSIRALSLLTCIVCELTKPMKITPSSKPITSPSISYMSEGTEVQPTAPKEPTAKRSANKKNLLKNFIS</sequence>
<evidence type="ECO:0000313" key="2">
    <source>
        <dbReference type="EMBL" id="MPN60356.1"/>
    </source>
</evidence>
<feature type="compositionally biased region" description="Low complexity" evidence="1">
    <location>
        <begin position="57"/>
        <end position="68"/>
    </location>
</feature>
<evidence type="ECO:0000256" key="1">
    <source>
        <dbReference type="SAM" id="MobiDB-lite"/>
    </source>
</evidence>
<feature type="region of interest" description="Disordered" evidence="1">
    <location>
        <begin position="1"/>
        <end position="32"/>
    </location>
</feature>
<dbReference type="EMBL" id="VSSQ01135504">
    <property type="protein sequence ID" value="MPN60356.1"/>
    <property type="molecule type" value="Genomic_DNA"/>
</dbReference>
<organism evidence="2">
    <name type="scientific">bioreactor metagenome</name>
    <dbReference type="NCBI Taxonomy" id="1076179"/>
    <lineage>
        <taxon>unclassified sequences</taxon>
        <taxon>metagenomes</taxon>
        <taxon>ecological metagenomes</taxon>
    </lineage>
</organism>
<dbReference type="AlphaFoldDB" id="A0A645JAA3"/>
<gene>
    <name evidence="2" type="ORF">SDC9_208084</name>
</gene>
<protein>
    <submittedName>
        <fullName evidence="2">Uncharacterized protein</fullName>
    </submittedName>
</protein>